<dbReference type="AlphaFoldDB" id="W4LTW5"/>
<gene>
    <name evidence="7" type="ORF">ETSY1_07390</name>
</gene>
<keyword evidence="3" id="KW-0479">Metal-binding</keyword>
<keyword evidence="8" id="KW-1185">Reference proteome</keyword>
<evidence type="ECO:0000259" key="6">
    <source>
        <dbReference type="SMART" id="SM00829"/>
    </source>
</evidence>
<comment type="caution">
    <text evidence="7">The sequence shown here is derived from an EMBL/GenBank/DDBJ whole genome shotgun (WGS) entry which is preliminary data.</text>
</comment>
<dbReference type="CDD" id="cd08255">
    <property type="entry name" value="2-desacetyl-2-hydroxyethyl_bacteriochlorophyllide_like"/>
    <property type="match status" value="1"/>
</dbReference>
<dbReference type="PATRIC" id="fig|1429438.4.peg.1588"/>
<dbReference type="InterPro" id="IPR000683">
    <property type="entry name" value="Gfo/Idh/MocA-like_OxRdtase_N"/>
</dbReference>
<accession>W4LTW5</accession>
<dbReference type="GO" id="GO:0046872">
    <property type="term" value="F:metal ion binding"/>
    <property type="evidence" value="ECO:0007669"/>
    <property type="project" value="UniProtKB-KW"/>
</dbReference>
<proteinExistence type="inferred from homology"/>
<comment type="cofactor">
    <cofactor evidence="1">
        <name>Zn(2+)</name>
        <dbReference type="ChEBI" id="CHEBI:29105"/>
    </cofactor>
</comment>
<dbReference type="Pfam" id="PF00107">
    <property type="entry name" value="ADH_zinc_N"/>
    <property type="match status" value="1"/>
</dbReference>
<dbReference type="SMART" id="SM00829">
    <property type="entry name" value="PKS_ER"/>
    <property type="match status" value="1"/>
</dbReference>
<dbReference type="Pfam" id="PF02894">
    <property type="entry name" value="GFO_IDH_MocA_C"/>
    <property type="match status" value="1"/>
</dbReference>
<dbReference type="HOGENOM" id="CLU_024115_0_0_7"/>
<keyword evidence="4" id="KW-0862">Zinc</keyword>
<sequence length="730" mass="78926">MKQILIRGGEAVIEEVPAPTLAPGQVLVRTTWSCVSPGTELAGVEKSKVSHVIDRFRREPARLRMTFDLLRERGAQAVYAKAQARLTFGNAVGYSCSGVVLEAGPGVQGFVPGDRVACAGHGYANHAELVVVPVNLVTKLPEALGLAEAATVTLGAIALQGVRRAQVEVGSRVGVIGLGMIGQLTVQILKAAGCSVFGTDLDPARVAQARALGLDMAPVPHASPVDAALEFSEGYGLDAVLLTAATPSDEPLHLAMRMARRKGRVVVVGDVGLAAKRELMYAKELDLLISTSYGPGRYDPSYEESGLDYPYAYVRWTENRNMQAYLDLIASGRIRLEPLIDQRLPMAQAAQAYARLKQETERPYTVLLQYAADSPLVRTRQLTWKNRPSAHDGAVRLGIIGAGSFARGEHIPNLQSLPNLFAIDAIVTRRGHMATAIARQVQARLAATDYHEVLADPHIDAVLIATRPYDHAAIVEAALRAGKHVLVEKPLALTMDELTRLEQLVLELSASSAGCPAILVGFNRRFSPYAVRLREQVAERTTPLHLTYRMSAAYRPPEDWVHGPEGGGRIRSEACHIFDLFHYLVGAPAAKIHTTGVGIARHDIVPTDNATVTIQYTEGSVCTLLYTAQGGAALPKEAMELHVGHRSYLLDDYRQLQGFGAKLDFRTKRQDKGHKQELVAFHQAIAGELDRKALWEAAVEATRIALEADRQLQGDSAAALTTGDAAADTL</sequence>
<evidence type="ECO:0000256" key="2">
    <source>
        <dbReference type="ARBA" id="ARBA00008072"/>
    </source>
</evidence>
<dbReference type="Gene3D" id="3.40.50.720">
    <property type="entry name" value="NAD(P)-binding Rossmann-like Domain"/>
    <property type="match status" value="2"/>
</dbReference>
<reference evidence="7 8" key="1">
    <citation type="journal article" date="2014" name="Nature">
        <title>An environmental bacterial taxon with a large and distinct metabolic repertoire.</title>
        <authorList>
            <person name="Wilson M.C."/>
            <person name="Mori T."/>
            <person name="Ruckert C."/>
            <person name="Uria A.R."/>
            <person name="Helf M.J."/>
            <person name="Takada K."/>
            <person name="Gernert C."/>
            <person name="Steffens U.A."/>
            <person name="Heycke N."/>
            <person name="Schmitt S."/>
            <person name="Rinke C."/>
            <person name="Helfrich E.J."/>
            <person name="Brachmann A.O."/>
            <person name="Gurgui C."/>
            <person name="Wakimoto T."/>
            <person name="Kracht M."/>
            <person name="Crusemann M."/>
            <person name="Hentschel U."/>
            <person name="Abe I."/>
            <person name="Matsunaga S."/>
            <person name="Kalinowski J."/>
            <person name="Takeyama H."/>
            <person name="Piel J."/>
        </authorList>
    </citation>
    <scope>NUCLEOTIDE SEQUENCE [LARGE SCALE GENOMIC DNA]</scope>
    <source>
        <strain evidence="8">TSY1</strain>
    </source>
</reference>
<dbReference type="SUPFAM" id="SSF51735">
    <property type="entry name" value="NAD(P)-binding Rossmann-fold domains"/>
    <property type="match status" value="2"/>
</dbReference>
<dbReference type="EMBL" id="AZHW01000232">
    <property type="protein sequence ID" value="ETX01438.1"/>
    <property type="molecule type" value="Genomic_DNA"/>
</dbReference>
<dbReference type="PANTHER" id="PTHR43350">
    <property type="entry name" value="NAD-DEPENDENT ALCOHOL DEHYDROGENASE"/>
    <property type="match status" value="1"/>
</dbReference>
<dbReference type="GO" id="GO:0000166">
    <property type="term" value="F:nucleotide binding"/>
    <property type="evidence" value="ECO:0007669"/>
    <property type="project" value="InterPro"/>
</dbReference>
<dbReference type="InterPro" id="IPR013149">
    <property type="entry name" value="ADH-like_C"/>
</dbReference>
<dbReference type="InterPro" id="IPR004104">
    <property type="entry name" value="Gfo/Idh/MocA-like_OxRdtase_C"/>
</dbReference>
<dbReference type="SUPFAM" id="SSF50129">
    <property type="entry name" value="GroES-like"/>
    <property type="match status" value="1"/>
</dbReference>
<protein>
    <recommendedName>
        <fullName evidence="6">Enoyl reductase (ER) domain-containing protein</fullName>
    </recommendedName>
</protein>
<dbReference type="Proteomes" id="UP000019141">
    <property type="component" value="Unassembled WGS sequence"/>
</dbReference>
<comment type="similarity">
    <text evidence="2">Belongs to the zinc-containing alcohol dehydrogenase family.</text>
</comment>
<evidence type="ECO:0000256" key="5">
    <source>
        <dbReference type="ARBA" id="ARBA00023002"/>
    </source>
</evidence>
<evidence type="ECO:0000313" key="8">
    <source>
        <dbReference type="Proteomes" id="UP000019141"/>
    </source>
</evidence>
<feature type="domain" description="Enoyl reductase (ER)" evidence="6">
    <location>
        <begin position="58"/>
        <end position="367"/>
    </location>
</feature>
<dbReference type="Pfam" id="PF01408">
    <property type="entry name" value="GFO_IDH_MocA"/>
    <property type="match status" value="1"/>
</dbReference>
<dbReference type="Gene3D" id="3.90.180.10">
    <property type="entry name" value="Medium-chain alcohol dehydrogenases, catalytic domain"/>
    <property type="match status" value="2"/>
</dbReference>
<organism evidence="7 8">
    <name type="scientific">Entotheonella factor</name>
    <dbReference type="NCBI Taxonomy" id="1429438"/>
    <lineage>
        <taxon>Bacteria</taxon>
        <taxon>Pseudomonadati</taxon>
        <taxon>Nitrospinota/Tectimicrobiota group</taxon>
        <taxon>Candidatus Tectimicrobiota</taxon>
        <taxon>Candidatus Entotheonellia</taxon>
        <taxon>Candidatus Entotheonellales</taxon>
        <taxon>Candidatus Entotheonellaceae</taxon>
        <taxon>Candidatus Entotheonella</taxon>
    </lineage>
</organism>
<name>W4LTW5_ENTF1</name>
<dbReference type="InterPro" id="IPR011032">
    <property type="entry name" value="GroES-like_sf"/>
</dbReference>
<evidence type="ECO:0000256" key="4">
    <source>
        <dbReference type="ARBA" id="ARBA00022833"/>
    </source>
</evidence>
<dbReference type="InterPro" id="IPR020843">
    <property type="entry name" value="ER"/>
</dbReference>
<dbReference type="SUPFAM" id="SSF55347">
    <property type="entry name" value="Glyceraldehyde-3-phosphate dehydrogenase-like, C-terminal domain"/>
    <property type="match status" value="1"/>
</dbReference>
<dbReference type="Gene3D" id="3.30.360.10">
    <property type="entry name" value="Dihydrodipicolinate Reductase, domain 2"/>
    <property type="match status" value="1"/>
</dbReference>
<evidence type="ECO:0000256" key="1">
    <source>
        <dbReference type="ARBA" id="ARBA00001947"/>
    </source>
</evidence>
<evidence type="ECO:0000256" key="3">
    <source>
        <dbReference type="ARBA" id="ARBA00022723"/>
    </source>
</evidence>
<evidence type="ECO:0000313" key="7">
    <source>
        <dbReference type="EMBL" id="ETX01438.1"/>
    </source>
</evidence>
<dbReference type="InterPro" id="IPR036291">
    <property type="entry name" value="NAD(P)-bd_dom_sf"/>
</dbReference>
<keyword evidence="5" id="KW-0560">Oxidoreductase</keyword>
<dbReference type="PANTHER" id="PTHR43350:SF19">
    <property type="entry name" value="D-GULOSIDE 3-DEHYDROGENASE"/>
    <property type="match status" value="1"/>
</dbReference>
<dbReference type="GO" id="GO:0016491">
    <property type="term" value="F:oxidoreductase activity"/>
    <property type="evidence" value="ECO:0007669"/>
    <property type="project" value="UniProtKB-KW"/>
</dbReference>